<feature type="transmembrane region" description="Helical" evidence="7">
    <location>
        <begin position="423"/>
        <end position="440"/>
    </location>
</feature>
<dbReference type="Proteomes" id="UP000184225">
    <property type="component" value="Unassembled WGS sequence"/>
</dbReference>
<keyword evidence="5 7" id="KW-0472">Membrane</keyword>
<evidence type="ECO:0000256" key="7">
    <source>
        <dbReference type="SAM" id="Phobius"/>
    </source>
</evidence>
<dbReference type="EMBL" id="FQYY01000002">
    <property type="protein sequence ID" value="SHI50128.1"/>
    <property type="molecule type" value="Genomic_DNA"/>
</dbReference>
<dbReference type="AlphaFoldDB" id="A0A1M6BNI5"/>
<dbReference type="STRING" id="579105.SAMN04488096_102136"/>
<evidence type="ECO:0000256" key="5">
    <source>
        <dbReference type="ARBA" id="ARBA00023136"/>
    </source>
</evidence>
<dbReference type="InterPro" id="IPR049453">
    <property type="entry name" value="Memb_transporter_dom"/>
</dbReference>
<name>A0A1M6BNI5_9FLAO</name>
<organism evidence="10 11">
    <name type="scientific">Mesonia phycicola</name>
    <dbReference type="NCBI Taxonomy" id="579105"/>
    <lineage>
        <taxon>Bacteria</taxon>
        <taxon>Pseudomonadati</taxon>
        <taxon>Bacteroidota</taxon>
        <taxon>Flavobacteriia</taxon>
        <taxon>Flavobacteriales</taxon>
        <taxon>Flavobacteriaceae</taxon>
        <taxon>Mesonia</taxon>
    </lineage>
</organism>
<evidence type="ECO:0000259" key="8">
    <source>
        <dbReference type="Pfam" id="PF12805"/>
    </source>
</evidence>
<feature type="transmembrane region" description="Helical" evidence="7">
    <location>
        <begin position="469"/>
        <end position="486"/>
    </location>
</feature>
<feature type="transmembrane region" description="Helical" evidence="7">
    <location>
        <begin position="400"/>
        <end position="417"/>
    </location>
</feature>
<comment type="similarity">
    <text evidence="6">Belongs to the YccS/YhfK family.</text>
</comment>
<keyword evidence="11" id="KW-1185">Reference proteome</keyword>
<feature type="transmembrane region" description="Helical" evidence="7">
    <location>
        <begin position="447"/>
        <end position="463"/>
    </location>
</feature>
<feature type="domain" description="Integral membrane bound transporter" evidence="9">
    <location>
        <begin position="410"/>
        <end position="532"/>
    </location>
</feature>
<feature type="transmembrane region" description="Helical" evidence="7">
    <location>
        <begin position="142"/>
        <end position="163"/>
    </location>
</feature>
<evidence type="ECO:0000256" key="2">
    <source>
        <dbReference type="ARBA" id="ARBA00022475"/>
    </source>
</evidence>
<feature type="transmembrane region" description="Helical" evidence="7">
    <location>
        <begin position="491"/>
        <end position="508"/>
    </location>
</feature>
<evidence type="ECO:0000313" key="10">
    <source>
        <dbReference type="EMBL" id="SHI50128.1"/>
    </source>
</evidence>
<reference evidence="10 11" key="1">
    <citation type="submission" date="2016-11" db="EMBL/GenBank/DDBJ databases">
        <authorList>
            <person name="Jaros S."/>
            <person name="Januszkiewicz K."/>
            <person name="Wedrychowicz H."/>
        </authorList>
    </citation>
    <scope>NUCLEOTIDE SEQUENCE [LARGE SCALE GENOMIC DNA]</scope>
    <source>
        <strain evidence="10 11">DSM 21425</strain>
    </source>
</reference>
<gene>
    <name evidence="10" type="ORF">SAMN04488096_102136</name>
</gene>
<protein>
    <submittedName>
        <fullName evidence="10">Uncharacterized membrane protein YccC</fullName>
    </submittedName>
</protein>
<dbReference type="Pfam" id="PF12805">
    <property type="entry name" value="FUSC-like"/>
    <property type="match status" value="1"/>
</dbReference>
<evidence type="ECO:0000256" key="1">
    <source>
        <dbReference type="ARBA" id="ARBA00004651"/>
    </source>
</evidence>
<dbReference type="GO" id="GO:0005886">
    <property type="term" value="C:plasma membrane"/>
    <property type="evidence" value="ECO:0007669"/>
    <property type="project" value="UniProtKB-SubCell"/>
</dbReference>
<evidence type="ECO:0000256" key="6">
    <source>
        <dbReference type="ARBA" id="ARBA00043993"/>
    </source>
</evidence>
<sequence>MNITQLKTHIIRYVSGTDFSRGLILAISIVSVVSAGYYLNMMPIGVGMAIGSFLVAPGDVPGNFRHRLLGMLSAVFLGVSVTIIGGLLNFNFWLELPIFFVVFFSVAFISVYGFRASLVTFTGLIASVLSFSSLGGDDIFLHALYIALGGLWYIILSSIYLLLRPEKHTEVLLGETASLTGKFLSIRAKLAEDVDREQYLTEQFNLQISINELHENLREALLSSRQKSGRSNSSRRQILIFIELVDILELGIAHPVNFQKVDELNKEFPELIVALKKLILEMGRRLNHISEVFIDGNRLTITNKTAQLIKEVEQLIETYKKTEEYPQSRPTVLLMRNLLDFEKKQHQKILSIERVLGNIKQRDAVNVKLKRPDQFLTPTDYSFKILAENFSLSSTIFRHSLRLAILMVLGLILGHVFDLQNSYWILLTVVVIMRPNYGLTKERTKKRIIGTLIGGVVAIGIVLLVNDPYIYIILAVISLITAFSMLQKNYVGAAAFITLNVVFLYALLQPNALNVIQYRVLDTLVGAGLAFLGNKFILPTWEHIAIENTLANVIEKNINYLKEIEQFYNKKGRLTNAYKLARKEAFLAMGNLSAAFQRTSQEPKSKQKEYSHLYRYTVLNYTFLSSLASLGSFIRSHKTTEASVYFESYIAHILENLNDTLTQLNKSPEKIKAKDKSLSDVDKYLNKQYSKLDHLRNKELEEGKEEISLPLRVQMQEAQLISEQLKWLHQVSLNLKNVNSKATYERLF</sequence>
<feature type="transmembrane region" description="Helical" evidence="7">
    <location>
        <begin position="68"/>
        <end position="88"/>
    </location>
</feature>
<comment type="subcellular location">
    <subcellularLocation>
        <location evidence="1">Cell membrane</location>
        <topology evidence="1">Multi-pass membrane protein</topology>
    </subcellularLocation>
</comment>
<feature type="transmembrane region" description="Helical" evidence="7">
    <location>
        <begin position="94"/>
        <end position="111"/>
    </location>
</feature>
<evidence type="ECO:0000259" key="9">
    <source>
        <dbReference type="Pfam" id="PF13515"/>
    </source>
</evidence>
<accession>A0A1M6BNI5</accession>
<evidence type="ECO:0000256" key="4">
    <source>
        <dbReference type="ARBA" id="ARBA00022989"/>
    </source>
</evidence>
<keyword evidence="2" id="KW-1003">Cell membrane</keyword>
<dbReference type="OrthoDB" id="8670769at2"/>
<dbReference type="Pfam" id="PF13515">
    <property type="entry name" value="FUSC_2"/>
    <property type="match status" value="1"/>
</dbReference>
<proteinExistence type="inferred from homology"/>
<evidence type="ECO:0000313" key="11">
    <source>
        <dbReference type="Proteomes" id="UP000184225"/>
    </source>
</evidence>
<dbReference type="RefSeq" id="WP_073148267.1">
    <property type="nucleotide sequence ID" value="NZ_FQYY01000002.1"/>
</dbReference>
<evidence type="ECO:0000256" key="3">
    <source>
        <dbReference type="ARBA" id="ARBA00022692"/>
    </source>
</evidence>
<keyword evidence="3 7" id="KW-0812">Transmembrane</keyword>
<feature type="transmembrane region" description="Helical" evidence="7">
    <location>
        <begin position="23"/>
        <end position="56"/>
    </location>
</feature>
<dbReference type="PANTHER" id="PTHR30509">
    <property type="entry name" value="P-HYDROXYBENZOIC ACID EFFLUX PUMP SUBUNIT-RELATED"/>
    <property type="match status" value="1"/>
</dbReference>
<dbReference type="PANTHER" id="PTHR30509:SF9">
    <property type="entry name" value="MULTIDRUG RESISTANCE PROTEIN MDTO"/>
    <property type="match status" value="1"/>
</dbReference>
<dbReference type="InterPro" id="IPR032692">
    <property type="entry name" value="YccS_N"/>
</dbReference>
<keyword evidence="4 7" id="KW-1133">Transmembrane helix</keyword>
<feature type="domain" description="Integral membrane protein YccS N-terminal" evidence="8">
    <location>
        <begin position="79"/>
        <end position="339"/>
    </location>
</feature>